<accession>A0A5C6F978</accession>
<proteinExistence type="predicted"/>
<protein>
    <submittedName>
        <fullName evidence="1">Uncharacterized protein</fullName>
    </submittedName>
</protein>
<gene>
    <name evidence="1" type="ORF">Poly59_00150</name>
</gene>
<organism evidence="1 2">
    <name type="scientific">Rubripirellula reticaptiva</name>
    <dbReference type="NCBI Taxonomy" id="2528013"/>
    <lineage>
        <taxon>Bacteria</taxon>
        <taxon>Pseudomonadati</taxon>
        <taxon>Planctomycetota</taxon>
        <taxon>Planctomycetia</taxon>
        <taxon>Pirellulales</taxon>
        <taxon>Pirellulaceae</taxon>
        <taxon>Rubripirellula</taxon>
    </lineage>
</organism>
<keyword evidence="2" id="KW-1185">Reference proteome</keyword>
<comment type="caution">
    <text evidence="1">The sequence shown here is derived from an EMBL/GenBank/DDBJ whole genome shotgun (WGS) entry which is preliminary data.</text>
</comment>
<sequence>MNTNQQITVSVQQFVDHTVADILSTQSRNDTTRNVLREC</sequence>
<dbReference type="EMBL" id="SJPX01000001">
    <property type="protein sequence ID" value="TWU57110.1"/>
    <property type="molecule type" value="Genomic_DNA"/>
</dbReference>
<evidence type="ECO:0000313" key="1">
    <source>
        <dbReference type="EMBL" id="TWU57110.1"/>
    </source>
</evidence>
<reference evidence="1 2" key="1">
    <citation type="submission" date="2019-02" db="EMBL/GenBank/DDBJ databases">
        <title>Deep-cultivation of Planctomycetes and their phenomic and genomic characterization uncovers novel biology.</title>
        <authorList>
            <person name="Wiegand S."/>
            <person name="Jogler M."/>
            <person name="Boedeker C."/>
            <person name="Pinto D."/>
            <person name="Vollmers J."/>
            <person name="Rivas-Marin E."/>
            <person name="Kohn T."/>
            <person name="Peeters S.H."/>
            <person name="Heuer A."/>
            <person name="Rast P."/>
            <person name="Oberbeckmann S."/>
            <person name="Bunk B."/>
            <person name="Jeske O."/>
            <person name="Meyerdierks A."/>
            <person name="Storesund J.E."/>
            <person name="Kallscheuer N."/>
            <person name="Luecker S."/>
            <person name="Lage O.M."/>
            <person name="Pohl T."/>
            <person name="Merkel B.J."/>
            <person name="Hornburger P."/>
            <person name="Mueller R.-W."/>
            <person name="Bruemmer F."/>
            <person name="Labrenz M."/>
            <person name="Spormann A.M."/>
            <person name="Op Den Camp H."/>
            <person name="Overmann J."/>
            <person name="Amann R."/>
            <person name="Jetten M.S.M."/>
            <person name="Mascher T."/>
            <person name="Medema M.H."/>
            <person name="Devos D.P."/>
            <person name="Kaster A.-K."/>
            <person name="Ovreas L."/>
            <person name="Rohde M."/>
            <person name="Galperin M.Y."/>
            <person name="Jogler C."/>
        </authorList>
    </citation>
    <scope>NUCLEOTIDE SEQUENCE [LARGE SCALE GENOMIC DNA]</scope>
    <source>
        <strain evidence="1 2">Poly59</strain>
    </source>
</reference>
<name>A0A5C6F978_9BACT</name>
<dbReference type="AlphaFoldDB" id="A0A5C6F978"/>
<dbReference type="Proteomes" id="UP000317977">
    <property type="component" value="Unassembled WGS sequence"/>
</dbReference>
<evidence type="ECO:0000313" key="2">
    <source>
        <dbReference type="Proteomes" id="UP000317977"/>
    </source>
</evidence>